<dbReference type="InterPro" id="IPR001584">
    <property type="entry name" value="Integrase_cat-core"/>
</dbReference>
<dbReference type="InterPro" id="IPR036397">
    <property type="entry name" value="RNaseH_sf"/>
</dbReference>
<keyword evidence="3" id="KW-1185">Reference proteome</keyword>
<reference evidence="2 3" key="1">
    <citation type="submission" date="2020-08" db="EMBL/GenBank/DDBJ databases">
        <title>Genomic Encyclopedia of Type Strains, Phase IV (KMG-IV): sequencing the most valuable type-strain genomes for metagenomic binning, comparative biology and taxonomic classification.</title>
        <authorList>
            <person name="Goeker M."/>
        </authorList>
    </citation>
    <scope>NUCLEOTIDE SEQUENCE [LARGE SCALE GENOMIC DNA]</scope>
    <source>
        <strain evidence="2 3">DSM 15867</strain>
    </source>
</reference>
<dbReference type="SUPFAM" id="SSF53098">
    <property type="entry name" value="Ribonuclease H-like"/>
    <property type="match status" value="1"/>
</dbReference>
<dbReference type="Pfam" id="PF13683">
    <property type="entry name" value="rve_3"/>
    <property type="match status" value="1"/>
</dbReference>
<dbReference type="GO" id="GO:0015074">
    <property type="term" value="P:DNA integration"/>
    <property type="evidence" value="ECO:0007669"/>
    <property type="project" value="InterPro"/>
</dbReference>
<evidence type="ECO:0000313" key="2">
    <source>
        <dbReference type="EMBL" id="MBB4619932.1"/>
    </source>
</evidence>
<comment type="caution">
    <text evidence="2">The sequence shown here is derived from an EMBL/GenBank/DDBJ whole genome shotgun (WGS) entry which is preliminary data.</text>
</comment>
<accession>A0A7W7APS7</accession>
<dbReference type="PANTHER" id="PTHR47515">
    <property type="entry name" value="LOW CALCIUM RESPONSE LOCUS PROTEIN T"/>
    <property type="match status" value="1"/>
</dbReference>
<dbReference type="EMBL" id="JACHNY010000019">
    <property type="protein sequence ID" value="MBB4619932.1"/>
    <property type="molecule type" value="Genomic_DNA"/>
</dbReference>
<dbReference type="Gene3D" id="3.30.420.10">
    <property type="entry name" value="Ribonuclease H-like superfamily/Ribonuclease H"/>
    <property type="match status" value="1"/>
</dbReference>
<gene>
    <name evidence="2" type="ORF">GGQ96_004092</name>
</gene>
<sequence>MCYGTELTSVAILRWSQERQVEWHYIAPGKPTQNAFVESFNGRLRDV</sequence>
<dbReference type="AlphaFoldDB" id="A0A7W7APS7"/>
<feature type="domain" description="Integrase catalytic" evidence="1">
    <location>
        <begin position="20"/>
        <end position="46"/>
    </location>
</feature>
<dbReference type="InterPro" id="IPR012337">
    <property type="entry name" value="RNaseH-like_sf"/>
</dbReference>
<protein>
    <submittedName>
        <fullName evidence="2">Transposase InsO family protein</fullName>
    </submittedName>
</protein>
<organism evidence="2 3">
    <name type="scientific">Sphingomonas abaci</name>
    <dbReference type="NCBI Taxonomy" id="237611"/>
    <lineage>
        <taxon>Bacteria</taxon>
        <taxon>Pseudomonadati</taxon>
        <taxon>Pseudomonadota</taxon>
        <taxon>Alphaproteobacteria</taxon>
        <taxon>Sphingomonadales</taxon>
        <taxon>Sphingomonadaceae</taxon>
        <taxon>Sphingomonas</taxon>
    </lineage>
</organism>
<evidence type="ECO:0000259" key="1">
    <source>
        <dbReference type="Pfam" id="PF13683"/>
    </source>
</evidence>
<evidence type="ECO:0000313" key="3">
    <source>
        <dbReference type="Proteomes" id="UP000574769"/>
    </source>
</evidence>
<dbReference type="PANTHER" id="PTHR47515:SF1">
    <property type="entry name" value="BLR2054 PROTEIN"/>
    <property type="match status" value="1"/>
</dbReference>
<proteinExistence type="predicted"/>
<name>A0A7W7APS7_9SPHN</name>
<dbReference type="GO" id="GO:0003676">
    <property type="term" value="F:nucleic acid binding"/>
    <property type="evidence" value="ECO:0007669"/>
    <property type="project" value="InterPro"/>
</dbReference>
<dbReference type="Proteomes" id="UP000574769">
    <property type="component" value="Unassembled WGS sequence"/>
</dbReference>